<gene>
    <name evidence="1" type="ORF">GALL_489010</name>
</gene>
<sequence>MYDHIIPPFTRSLKAMQAILAKAEAHCAAKKIDPAVMTSARIAPDMLPFTRQIMIATDNAKGAAARLAGVDVTPFEDTETTFAELTARLQKTIDLLATFKPEQYKDAAARTIIIKTRAADLTFPGAVYLSSYAVPNIYFHLTTAYDILRHNGVEIGKADFLGA</sequence>
<proteinExistence type="predicted"/>
<accession>A0A1J5PE41</accession>
<dbReference type="SUPFAM" id="SSF109854">
    <property type="entry name" value="DinB/YfiT-like putative metalloenzymes"/>
    <property type="match status" value="1"/>
</dbReference>
<dbReference type="PANTHER" id="PTHR36922">
    <property type="entry name" value="BLL2446 PROTEIN"/>
    <property type="match status" value="1"/>
</dbReference>
<organism evidence="1">
    <name type="scientific">mine drainage metagenome</name>
    <dbReference type="NCBI Taxonomy" id="410659"/>
    <lineage>
        <taxon>unclassified sequences</taxon>
        <taxon>metagenomes</taxon>
        <taxon>ecological metagenomes</taxon>
    </lineage>
</organism>
<dbReference type="EMBL" id="MLJW01004690">
    <property type="protein sequence ID" value="OIQ69498.1"/>
    <property type="molecule type" value="Genomic_DNA"/>
</dbReference>
<comment type="caution">
    <text evidence="1">The sequence shown here is derived from an EMBL/GenBank/DDBJ whole genome shotgun (WGS) entry which is preliminary data.</text>
</comment>
<name>A0A1J5PE41_9ZZZZ</name>
<dbReference type="InterPro" id="IPR018531">
    <property type="entry name" value="DUF1993"/>
</dbReference>
<dbReference type="PANTHER" id="PTHR36922:SF1">
    <property type="entry name" value="DUF1993 DOMAIN-CONTAINING PROTEIN"/>
    <property type="match status" value="1"/>
</dbReference>
<dbReference type="AlphaFoldDB" id="A0A1J5PE41"/>
<reference evidence="1" key="1">
    <citation type="submission" date="2016-10" db="EMBL/GenBank/DDBJ databases">
        <title>Sequence of Gallionella enrichment culture.</title>
        <authorList>
            <person name="Poehlein A."/>
            <person name="Muehling M."/>
            <person name="Daniel R."/>
        </authorList>
    </citation>
    <scope>NUCLEOTIDE SEQUENCE</scope>
</reference>
<evidence type="ECO:0008006" key="2">
    <source>
        <dbReference type="Google" id="ProtNLM"/>
    </source>
</evidence>
<evidence type="ECO:0000313" key="1">
    <source>
        <dbReference type="EMBL" id="OIQ69498.1"/>
    </source>
</evidence>
<dbReference type="Pfam" id="PF09351">
    <property type="entry name" value="DUF1993"/>
    <property type="match status" value="1"/>
</dbReference>
<protein>
    <recommendedName>
        <fullName evidence="2">DUF1993 domain-containing protein</fullName>
    </recommendedName>
</protein>
<dbReference type="InterPro" id="IPR034660">
    <property type="entry name" value="DinB/YfiT-like"/>
</dbReference>
<dbReference type="Gene3D" id="1.20.120.450">
    <property type="entry name" value="dinb family like domain"/>
    <property type="match status" value="1"/>
</dbReference>